<gene>
    <name evidence="4" type="primary">LOC101859471</name>
</gene>
<feature type="compositionally biased region" description="Basic and acidic residues" evidence="1">
    <location>
        <begin position="791"/>
        <end position="807"/>
    </location>
</feature>
<dbReference type="Pfam" id="PF14545">
    <property type="entry name" value="DBB"/>
    <property type="match status" value="1"/>
</dbReference>
<dbReference type="PANTHER" id="PTHR16267">
    <property type="entry name" value="BANK1/PIK3AP1 FAMILY MEMBER"/>
    <property type="match status" value="1"/>
</dbReference>
<feature type="region of interest" description="Disordered" evidence="1">
    <location>
        <begin position="38"/>
        <end position="151"/>
    </location>
</feature>
<feature type="compositionally biased region" description="Low complexity" evidence="1">
    <location>
        <begin position="753"/>
        <end position="773"/>
    </location>
</feature>
<evidence type="ECO:0000256" key="1">
    <source>
        <dbReference type="SAM" id="MobiDB-lite"/>
    </source>
</evidence>
<dbReference type="InterPro" id="IPR052446">
    <property type="entry name" value="B-cell_PI3K-Signaling_Adptrs"/>
</dbReference>
<proteinExistence type="predicted"/>
<feature type="compositionally biased region" description="Basic and acidic residues" evidence="1">
    <location>
        <begin position="611"/>
        <end position="621"/>
    </location>
</feature>
<reference evidence="4" key="1">
    <citation type="submission" date="2025-08" db="UniProtKB">
        <authorList>
            <consortium name="RefSeq"/>
        </authorList>
    </citation>
    <scope>IDENTIFICATION</scope>
</reference>
<dbReference type="RefSeq" id="XP_005094916.2">
    <property type="nucleotide sequence ID" value="XM_005094859.3"/>
</dbReference>
<feature type="region of interest" description="Disordered" evidence="1">
    <location>
        <begin position="741"/>
        <end position="866"/>
    </location>
</feature>
<sequence length="866" mass="95304">MTSSDDHLLFLHAPDGVQWAKFLSSRLQAPDYGIKSVFREIKELPPAPPPPPPPPRRSPSERTPSLSSSSADTNNNDSNSNSNSNDVNNSCSGGQKITDADSKTDSNSTHCNNNNSSSSSNKNNNDDNKNESSDNSNKSGTKGSSSDHPSFAQSIADSRATVIFLSPEIIEDPCPFPLDAASLNPKSTVLLFLGVEIEEARTYFAADSDHVFKCRICLIDGREPSILDAMVQIIHAYEDCGSVFDEDDYQEENSNDIYHTPPQPVKKNHVEKVFPKVLSLGEREVYVLLSQECDEEPLAVLDETAMALELPLHRVCGRLFSLTLPKDLSGEISFKIEFQRHTFGNETVKILSELDQVREILLGELDPLVVLTKAIGLQASDVGGVDTSLAFRLQELAPAVTFTKMFPCEDALSSSGVDERSNSRWPSLLHFAADLNLRTLCSELLRYPGMLGAACTENRDGFYPSQLAARKGYAQLETDLLQFVQRCKTECEDLESEYVQPGLLTTGLDHRAQKSDVIVSHNASVKGRRSLAPQDSHPYVDMSDFAKSPLPVTHQHSDSKLTTASVKGNRSTGSDSVFRDDFDDGEENYMNVNELAREIASNRSPCPSPITDRRQPSDESSKQSSPRDPILSPLDSPGSTSRKALKMLGVGEEDIIRSRASTVEGSSTLRNPEPLDVPVYDPHFLSATTPPGFRLLAMPDVSDSRLSVSSNCEDPALYLSHEHQSKGAMVKKIKSFMAKIKGSKRSTTDLDASLSGQSSKKSISSGRSSTSSRSEAKRSSSRKNQLASDDSLERDSGSYSDEEKERNSPQVKRNKSKVFRESDKLMSRRMSRRAEQAKKEKIEFAPTLPSNPGKKRETFKSFIENP</sequence>
<dbReference type="InterPro" id="IPR017893">
    <property type="entry name" value="DBB_domain"/>
</dbReference>
<evidence type="ECO:0000313" key="4">
    <source>
        <dbReference type="RefSeq" id="XP_005094916.2"/>
    </source>
</evidence>
<feature type="domain" description="DBB" evidence="2">
    <location>
        <begin position="273"/>
        <end position="405"/>
    </location>
</feature>
<feature type="compositionally biased region" description="Low complexity" evidence="1">
    <location>
        <begin position="61"/>
        <end position="92"/>
    </location>
</feature>
<feature type="compositionally biased region" description="Low complexity" evidence="1">
    <location>
        <begin position="133"/>
        <end position="147"/>
    </location>
</feature>
<evidence type="ECO:0000259" key="2">
    <source>
        <dbReference type="PROSITE" id="PS51376"/>
    </source>
</evidence>
<organism evidence="3 4">
    <name type="scientific">Aplysia californica</name>
    <name type="common">California sea hare</name>
    <dbReference type="NCBI Taxonomy" id="6500"/>
    <lineage>
        <taxon>Eukaryota</taxon>
        <taxon>Metazoa</taxon>
        <taxon>Spiralia</taxon>
        <taxon>Lophotrochozoa</taxon>
        <taxon>Mollusca</taxon>
        <taxon>Gastropoda</taxon>
        <taxon>Heterobranchia</taxon>
        <taxon>Euthyneura</taxon>
        <taxon>Tectipleura</taxon>
        <taxon>Aplysiida</taxon>
        <taxon>Aplysioidea</taxon>
        <taxon>Aplysiidae</taxon>
        <taxon>Aplysia</taxon>
    </lineage>
</organism>
<feature type="compositionally biased region" description="Basic and acidic residues" evidence="1">
    <location>
        <begin position="818"/>
        <end position="843"/>
    </location>
</feature>
<feature type="region of interest" description="Disordered" evidence="1">
    <location>
        <begin position="597"/>
        <end position="642"/>
    </location>
</feature>
<dbReference type="PANTHER" id="PTHR16267:SF11">
    <property type="entry name" value="STUMPS, ISOFORM E"/>
    <property type="match status" value="1"/>
</dbReference>
<evidence type="ECO:0000313" key="3">
    <source>
        <dbReference type="Proteomes" id="UP000694888"/>
    </source>
</evidence>
<dbReference type="PROSITE" id="PS51376">
    <property type="entry name" value="DBB"/>
    <property type="match status" value="1"/>
</dbReference>
<feature type="compositionally biased region" description="Polar residues" evidence="1">
    <location>
        <begin position="560"/>
        <end position="575"/>
    </location>
</feature>
<feature type="compositionally biased region" description="Pro residues" evidence="1">
    <location>
        <begin position="45"/>
        <end position="57"/>
    </location>
</feature>
<dbReference type="Proteomes" id="UP000694888">
    <property type="component" value="Unplaced"/>
</dbReference>
<dbReference type="GeneID" id="101859471"/>
<keyword evidence="3" id="KW-1185">Reference proteome</keyword>
<name>A0ABM0JJ97_APLCA</name>
<feature type="region of interest" description="Disordered" evidence="1">
    <location>
        <begin position="525"/>
        <end position="585"/>
    </location>
</feature>
<protein>
    <submittedName>
        <fullName evidence="4">Phosphoinositide 3-kinase adapter protein 1</fullName>
    </submittedName>
</protein>
<feature type="compositionally biased region" description="Low complexity" evidence="1">
    <location>
        <begin position="112"/>
        <end position="123"/>
    </location>
</feature>
<accession>A0ABM0JJ97</accession>